<dbReference type="InterPro" id="IPR011990">
    <property type="entry name" value="TPR-like_helical_dom_sf"/>
</dbReference>
<evidence type="ECO:0000313" key="3">
    <source>
        <dbReference type="EMBL" id="KAF5194935.1"/>
    </source>
</evidence>
<reference evidence="3 4" key="1">
    <citation type="submission" date="2020-06" db="EMBL/GenBank/DDBJ databases">
        <title>Transcriptomic and genomic resources for Thalictrum thalictroides and T. hernandezii: Facilitating candidate gene discovery in an emerging model plant lineage.</title>
        <authorList>
            <person name="Arias T."/>
            <person name="Riano-Pachon D.M."/>
            <person name="Di Stilio V.S."/>
        </authorList>
    </citation>
    <scope>NUCLEOTIDE SEQUENCE [LARGE SCALE GENOMIC DNA]</scope>
    <source>
        <strain evidence="4">cv. WT478/WT964</strain>
        <tissue evidence="3">Leaves</tissue>
    </source>
</reference>
<dbReference type="AlphaFoldDB" id="A0A7J6WEV1"/>
<evidence type="ECO:0000256" key="2">
    <source>
        <dbReference type="SAM" id="MobiDB-lite"/>
    </source>
</evidence>
<organism evidence="3 4">
    <name type="scientific">Thalictrum thalictroides</name>
    <name type="common">Rue-anemone</name>
    <name type="synonym">Anemone thalictroides</name>
    <dbReference type="NCBI Taxonomy" id="46969"/>
    <lineage>
        <taxon>Eukaryota</taxon>
        <taxon>Viridiplantae</taxon>
        <taxon>Streptophyta</taxon>
        <taxon>Embryophyta</taxon>
        <taxon>Tracheophyta</taxon>
        <taxon>Spermatophyta</taxon>
        <taxon>Magnoliopsida</taxon>
        <taxon>Ranunculales</taxon>
        <taxon>Ranunculaceae</taxon>
        <taxon>Thalictroideae</taxon>
        <taxon>Thalictrum</taxon>
    </lineage>
</organism>
<dbReference type="Proteomes" id="UP000554482">
    <property type="component" value="Unassembled WGS sequence"/>
</dbReference>
<dbReference type="PANTHER" id="PTHR47459">
    <property type="entry name" value="KINESIN LIGHT CHAIN-RELATED"/>
    <property type="match status" value="1"/>
</dbReference>
<proteinExistence type="predicted"/>
<dbReference type="SMART" id="SM00028">
    <property type="entry name" value="TPR"/>
    <property type="match status" value="7"/>
</dbReference>
<dbReference type="PROSITE" id="PS50005">
    <property type="entry name" value="TPR"/>
    <property type="match status" value="2"/>
</dbReference>
<evidence type="ECO:0000313" key="4">
    <source>
        <dbReference type="Proteomes" id="UP000554482"/>
    </source>
</evidence>
<dbReference type="OrthoDB" id="626167at2759"/>
<dbReference type="EMBL" id="JABWDY010018083">
    <property type="protein sequence ID" value="KAF5194935.1"/>
    <property type="molecule type" value="Genomic_DNA"/>
</dbReference>
<evidence type="ECO:0000256" key="1">
    <source>
        <dbReference type="PROSITE-ProRule" id="PRU00339"/>
    </source>
</evidence>
<protein>
    <submittedName>
        <fullName evidence="3">Kinesin light chain-related</fullName>
    </submittedName>
</protein>
<feature type="region of interest" description="Disordered" evidence="2">
    <location>
        <begin position="24"/>
        <end position="45"/>
    </location>
</feature>
<keyword evidence="4" id="KW-1185">Reference proteome</keyword>
<feature type="repeat" description="TPR" evidence="1">
    <location>
        <begin position="420"/>
        <end position="453"/>
    </location>
</feature>
<dbReference type="Pfam" id="PF13374">
    <property type="entry name" value="TPR_10"/>
    <property type="match status" value="1"/>
</dbReference>
<dbReference type="PANTHER" id="PTHR47459:SF1">
    <property type="entry name" value="KINESIN LIGHT CHAIN-RELATED"/>
    <property type="match status" value="1"/>
</dbReference>
<keyword evidence="1" id="KW-0802">TPR repeat</keyword>
<accession>A0A7J6WEV1</accession>
<feature type="repeat" description="TPR" evidence="1">
    <location>
        <begin position="461"/>
        <end position="494"/>
    </location>
</feature>
<sequence>MKGASSRSLLSQLISSIQRNIKSPRNFSSNISSTPNIESPLPSSSHTTHFKFCNKTSGLLLLNRFRNTPSRNLNTLFEKMPHLSSKQRKPKEKTDILEQEFDTIEEVVKAFEEVELGLDENDPNLGLACLKVGIHLDEIGEEYEKVLEFANRALGILEKFENESFSVAITLHLMSSACFNLKRFDDSLGYLNRADMILRKLEEKRFSDKDVRPVLHAVQLELANTKTAMGQKVDALVNHKNCLEIKEMVLDPESKELGLANRQLAKAYISVMEFKEALPYGLKALQIHIDQLGDSSAEVVRDRRLLEVIYTGLEEYQRALEQNQLSRRVLNKWGPYVELHRAELDAANLLIALGNFEEAINTLKNVFLQTERESKTRALAFIAYGNALCNQERISNSKKCLERARAILDKKESAMPIEVVDAYMKIARVYETMNEFETAVTMFKRTLAILEKLPQVQHLEGRALARLGLLLKGTGKVPEAIPYLEKAVELLKESFGSKHLGVGYIYYKLGAANLELERTESATQMFAIAKEIMVASKADAFAKCQDLSKFYDGMGNPIPY</sequence>
<gene>
    <name evidence="3" type="ORF">FRX31_015476</name>
</gene>
<name>A0A7J6WEV1_THATH</name>
<dbReference type="Pfam" id="PF13424">
    <property type="entry name" value="TPR_12"/>
    <property type="match status" value="1"/>
</dbReference>
<dbReference type="InterPro" id="IPR019734">
    <property type="entry name" value="TPR_rpt"/>
</dbReference>
<dbReference type="Gene3D" id="1.25.40.10">
    <property type="entry name" value="Tetratricopeptide repeat domain"/>
    <property type="match status" value="3"/>
</dbReference>
<comment type="caution">
    <text evidence="3">The sequence shown here is derived from an EMBL/GenBank/DDBJ whole genome shotgun (WGS) entry which is preliminary data.</text>
</comment>
<dbReference type="SUPFAM" id="SSF48452">
    <property type="entry name" value="TPR-like"/>
    <property type="match status" value="3"/>
</dbReference>